<dbReference type="OrthoDB" id="2986010at2759"/>
<gene>
    <name evidence="2" type="ORF">L227DRAFT_658482</name>
</gene>
<evidence type="ECO:0000313" key="3">
    <source>
        <dbReference type="Proteomes" id="UP000313359"/>
    </source>
</evidence>
<proteinExistence type="predicted"/>
<feature type="region of interest" description="Disordered" evidence="1">
    <location>
        <begin position="1"/>
        <end position="48"/>
    </location>
</feature>
<name>A0A5C2RPF1_9APHY</name>
<evidence type="ECO:0000313" key="2">
    <source>
        <dbReference type="EMBL" id="RPD53030.1"/>
    </source>
</evidence>
<accession>A0A5C2RPF1</accession>
<feature type="compositionally biased region" description="Basic and acidic residues" evidence="1">
    <location>
        <begin position="27"/>
        <end position="38"/>
    </location>
</feature>
<sequence>MQSDIAAYDSNIQSKTPGPADEPNQTEADHGHRPDGEHPPSYNVLSNLGPDHSADLLASVKQRTLVPHILVLFDGNDVSGADGADVAAQAWGREGVSRMGYALFTNALFQAYICDRRSAPPQRGMFKKNPERKAFWQKHAFLKKHFDAHHRLLGTFARNSGGVDAAGPVRLQAGGWPEMMRNVVEIHVQYEPPTGYSFKRRGVD</sequence>
<keyword evidence="3" id="KW-1185">Reference proteome</keyword>
<organism evidence="2 3">
    <name type="scientific">Lentinus tigrinus ALCF2SS1-6</name>
    <dbReference type="NCBI Taxonomy" id="1328759"/>
    <lineage>
        <taxon>Eukaryota</taxon>
        <taxon>Fungi</taxon>
        <taxon>Dikarya</taxon>
        <taxon>Basidiomycota</taxon>
        <taxon>Agaricomycotina</taxon>
        <taxon>Agaricomycetes</taxon>
        <taxon>Polyporales</taxon>
        <taxon>Polyporaceae</taxon>
        <taxon>Lentinus</taxon>
    </lineage>
</organism>
<dbReference type="EMBL" id="ML122331">
    <property type="protein sequence ID" value="RPD53030.1"/>
    <property type="molecule type" value="Genomic_DNA"/>
</dbReference>
<evidence type="ECO:0000256" key="1">
    <source>
        <dbReference type="SAM" id="MobiDB-lite"/>
    </source>
</evidence>
<reference evidence="2" key="1">
    <citation type="journal article" date="2018" name="Genome Biol. Evol.">
        <title>Genomics and development of Lentinus tigrinus, a white-rot wood-decaying mushroom with dimorphic fruiting bodies.</title>
        <authorList>
            <person name="Wu B."/>
            <person name="Xu Z."/>
            <person name="Knudson A."/>
            <person name="Carlson A."/>
            <person name="Chen N."/>
            <person name="Kovaka S."/>
            <person name="LaButti K."/>
            <person name="Lipzen A."/>
            <person name="Pennachio C."/>
            <person name="Riley R."/>
            <person name="Schakwitz W."/>
            <person name="Umezawa K."/>
            <person name="Ohm R.A."/>
            <person name="Grigoriev I.V."/>
            <person name="Nagy L.G."/>
            <person name="Gibbons J."/>
            <person name="Hibbett D."/>
        </authorList>
    </citation>
    <scope>NUCLEOTIDE SEQUENCE [LARGE SCALE GENOMIC DNA]</scope>
    <source>
        <strain evidence="2">ALCF2SS1-6</strain>
    </source>
</reference>
<protein>
    <submittedName>
        <fullName evidence="2">Uncharacterized protein</fullName>
    </submittedName>
</protein>
<dbReference type="AlphaFoldDB" id="A0A5C2RPF1"/>
<dbReference type="Proteomes" id="UP000313359">
    <property type="component" value="Unassembled WGS sequence"/>
</dbReference>